<proteinExistence type="inferred from homology"/>
<evidence type="ECO:0000256" key="8">
    <source>
        <dbReference type="RuleBase" id="RU000560"/>
    </source>
</evidence>
<name>A0A7X1B506_9BACT</name>
<comment type="similarity">
    <text evidence="1 7 8">Belongs to the bacterial ribosomal protein bL20 family.</text>
</comment>
<dbReference type="EMBL" id="JACHVC010000001">
    <property type="protein sequence ID" value="MBC2604648.1"/>
    <property type="molecule type" value="Genomic_DNA"/>
</dbReference>
<dbReference type="RefSeq" id="WP_185658539.1">
    <property type="nucleotide sequence ID" value="NZ_CAWPOO010000001.1"/>
</dbReference>
<dbReference type="GO" id="GO:1990904">
    <property type="term" value="C:ribonucleoprotein complex"/>
    <property type="evidence" value="ECO:0007669"/>
    <property type="project" value="UniProtKB-KW"/>
</dbReference>
<organism evidence="9 10">
    <name type="scientific">Pelagicoccus albus</name>
    <dbReference type="NCBI Taxonomy" id="415222"/>
    <lineage>
        <taxon>Bacteria</taxon>
        <taxon>Pseudomonadati</taxon>
        <taxon>Verrucomicrobiota</taxon>
        <taxon>Opitutia</taxon>
        <taxon>Puniceicoccales</taxon>
        <taxon>Pelagicoccaceae</taxon>
        <taxon>Pelagicoccus</taxon>
    </lineage>
</organism>
<evidence type="ECO:0000313" key="9">
    <source>
        <dbReference type="EMBL" id="MBC2604648.1"/>
    </source>
</evidence>
<dbReference type="NCBIfam" id="TIGR01032">
    <property type="entry name" value="rplT_bact"/>
    <property type="match status" value="1"/>
</dbReference>
<dbReference type="Gene3D" id="1.10.1900.20">
    <property type="entry name" value="Ribosomal protein L20"/>
    <property type="match status" value="1"/>
</dbReference>
<dbReference type="Proteomes" id="UP000526501">
    <property type="component" value="Unassembled WGS sequence"/>
</dbReference>
<dbReference type="AlphaFoldDB" id="A0A7X1B506"/>
<dbReference type="PROSITE" id="PS00937">
    <property type="entry name" value="RIBOSOMAL_L20"/>
    <property type="match status" value="1"/>
</dbReference>
<dbReference type="FunFam" id="1.10.1900.20:FF:000001">
    <property type="entry name" value="50S ribosomal protein L20"/>
    <property type="match status" value="1"/>
</dbReference>
<dbReference type="Gene3D" id="6.10.160.10">
    <property type="match status" value="1"/>
</dbReference>
<dbReference type="HAMAP" id="MF_00382">
    <property type="entry name" value="Ribosomal_bL20"/>
    <property type="match status" value="1"/>
</dbReference>
<evidence type="ECO:0000256" key="6">
    <source>
        <dbReference type="ARBA" id="ARBA00035172"/>
    </source>
</evidence>
<evidence type="ECO:0000256" key="2">
    <source>
        <dbReference type="ARBA" id="ARBA00022730"/>
    </source>
</evidence>
<reference evidence="9 10" key="1">
    <citation type="submission" date="2020-07" db="EMBL/GenBank/DDBJ databases">
        <authorList>
            <person name="Feng X."/>
        </authorList>
    </citation>
    <scope>NUCLEOTIDE SEQUENCE [LARGE SCALE GENOMIC DNA]</scope>
    <source>
        <strain evidence="9 10">JCM23202</strain>
    </source>
</reference>
<keyword evidence="5 7" id="KW-0687">Ribonucleoprotein</keyword>
<sequence>MPRATNAPAYTKRRKKMLKQAKGHFGNKSRLFRYAKESVAHALQYAYRDRRAKKRTWRALWIVRINAACRAEDMSYSRFTEGLKAAEIVLDRKILADIAVNDPIAFKGLVEKAKEALKAKAAA</sequence>
<dbReference type="PANTHER" id="PTHR10986">
    <property type="entry name" value="39S RIBOSOMAL PROTEIN L20"/>
    <property type="match status" value="1"/>
</dbReference>
<dbReference type="GO" id="GO:0006412">
    <property type="term" value="P:translation"/>
    <property type="evidence" value="ECO:0007669"/>
    <property type="project" value="InterPro"/>
</dbReference>
<keyword evidence="2 7" id="KW-0699">rRNA-binding</keyword>
<evidence type="ECO:0000256" key="1">
    <source>
        <dbReference type="ARBA" id="ARBA00007698"/>
    </source>
</evidence>
<dbReference type="InterPro" id="IPR035566">
    <property type="entry name" value="Ribosomal_protein_bL20_C"/>
</dbReference>
<keyword evidence="10" id="KW-1185">Reference proteome</keyword>
<keyword evidence="3 7" id="KW-0694">RNA-binding</keyword>
<comment type="function">
    <text evidence="7 8">Binds directly to 23S ribosomal RNA and is necessary for the in vitro assembly process of the 50S ribosomal subunit. It is not involved in the protein synthesizing functions of that subunit.</text>
</comment>
<dbReference type="InterPro" id="IPR005813">
    <property type="entry name" value="Ribosomal_bL20"/>
</dbReference>
<keyword evidence="4 7" id="KW-0689">Ribosomal protein</keyword>
<evidence type="ECO:0000256" key="3">
    <source>
        <dbReference type="ARBA" id="ARBA00022884"/>
    </source>
</evidence>
<dbReference type="GO" id="GO:0000027">
    <property type="term" value="P:ribosomal large subunit assembly"/>
    <property type="evidence" value="ECO:0007669"/>
    <property type="project" value="UniProtKB-UniRule"/>
</dbReference>
<evidence type="ECO:0000256" key="4">
    <source>
        <dbReference type="ARBA" id="ARBA00022980"/>
    </source>
</evidence>
<dbReference type="Pfam" id="PF00453">
    <property type="entry name" value="Ribosomal_L20"/>
    <property type="match status" value="1"/>
</dbReference>
<accession>A0A7X1B506</accession>
<evidence type="ECO:0000256" key="5">
    <source>
        <dbReference type="ARBA" id="ARBA00023274"/>
    </source>
</evidence>
<comment type="caution">
    <text evidence="9">The sequence shown here is derived from an EMBL/GenBank/DDBJ whole genome shotgun (WGS) entry which is preliminary data.</text>
</comment>
<dbReference type="SUPFAM" id="SSF74731">
    <property type="entry name" value="Ribosomal protein L20"/>
    <property type="match status" value="1"/>
</dbReference>
<dbReference type="PRINTS" id="PR00062">
    <property type="entry name" value="RIBOSOMALL20"/>
</dbReference>
<evidence type="ECO:0000256" key="7">
    <source>
        <dbReference type="HAMAP-Rule" id="MF_00382"/>
    </source>
</evidence>
<dbReference type="InterPro" id="IPR049946">
    <property type="entry name" value="RIBOSOMAL_L20_CS"/>
</dbReference>
<evidence type="ECO:0000313" key="10">
    <source>
        <dbReference type="Proteomes" id="UP000526501"/>
    </source>
</evidence>
<protein>
    <recommendedName>
        <fullName evidence="6 7">Large ribosomal subunit protein bL20</fullName>
    </recommendedName>
</protein>
<dbReference type="GO" id="GO:0005840">
    <property type="term" value="C:ribosome"/>
    <property type="evidence" value="ECO:0007669"/>
    <property type="project" value="UniProtKB-KW"/>
</dbReference>
<dbReference type="GO" id="GO:0003735">
    <property type="term" value="F:structural constituent of ribosome"/>
    <property type="evidence" value="ECO:0007669"/>
    <property type="project" value="InterPro"/>
</dbReference>
<dbReference type="GO" id="GO:0019843">
    <property type="term" value="F:rRNA binding"/>
    <property type="evidence" value="ECO:0007669"/>
    <property type="project" value="UniProtKB-UniRule"/>
</dbReference>
<gene>
    <name evidence="7 9" type="primary">rplT</name>
    <name evidence="9" type="ORF">H5P27_01125</name>
</gene>
<dbReference type="CDD" id="cd07026">
    <property type="entry name" value="Ribosomal_L20"/>
    <property type="match status" value="1"/>
</dbReference>